<evidence type="ECO:0000313" key="1">
    <source>
        <dbReference type="EMBL" id="SDL88241.1"/>
    </source>
</evidence>
<reference evidence="1 2" key="1">
    <citation type="submission" date="2016-10" db="EMBL/GenBank/DDBJ databases">
        <authorList>
            <person name="de Groot N.N."/>
        </authorList>
    </citation>
    <scope>NUCLEOTIDE SEQUENCE [LARGE SCALE GENOMIC DNA]</scope>
    <source>
        <strain evidence="1 2">Sb09</strain>
    </source>
</reference>
<accession>A0A1G9NPG2</accession>
<dbReference type="EMBL" id="FNGX01000007">
    <property type="protein sequence ID" value="SDL88241.1"/>
    <property type="molecule type" value="Genomic_DNA"/>
</dbReference>
<dbReference type="RefSeq" id="WP_142349959.1">
    <property type="nucleotide sequence ID" value="NZ_CP075172.1"/>
</dbReference>
<dbReference type="AlphaFoldDB" id="A0A1G9NPG2"/>
<gene>
    <name evidence="1" type="ORF">SAMN05216400_1848</name>
</gene>
<dbReference type="OrthoDB" id="9983435at2"/>
<proteinExistence type="predicted"/>
<sequence>MKSLEVISNLENQLTEAGLESIVGGKTTDYSNTTWYKWFDWGGKVAEAGSGLWRGRP</sequence>
<organism evidence="1 2">
    <name type="scientific">Streptococcus equinus</name>
    <name type="common">Streptococcus bovis</name>
    <dbReference type="NCBI Taxonomy" id="1335"/>
    <lineage>
        <taxon>Bacteria</taxon>
        <taxon>Bacillati</taxon>
        <taxon>Bacillota</taxon>
        <taxon>Bacilli</taxon>
        <taxon>Lactobacillales</taxon>
        <taxon>Streptococcaceae</taxon>
        <taxon>Streptococcus</taxon>
    </lineage>
</organism>
<evidence type="ECO:0000313" key="2">
    <source>
        <dbReference type="Proteomes" id="UP000183162"/>
    </source>
</evidence>
<dbReference type="Proteomes" id="UP000183162">
    <property type="component" value="Unassembled WGS sequence"/>
</dbReference>
<protein>
    <submittedName>
        <fullName evidence="1">Uncharacterized protein</fullName>
    </submittedName>
</protein>
<name>A0A1G9NPG2_STREI</name>